<keyword evidence="4" id="KW-0456">Lyase</keyword>
<sequence length="330" mass="36543">MPLSLSLSVFLGLIALSCGSESSVEWCYTEENCKPATWVRIGYCNGQRQSPINIDHANVWRNNTLTEFNFTQYNQKNLMKDIVNRGHTVQVNLAEGAEVSGGGLNGSYSAKQFHFHWGNGHSKPGSEHRVNAMQYPMEMHIVHFKKGLTAEEVIQDPEGIAALGFFIDVSVNSSHDSAWGEIVHFLDDIPTKDMNKSLSLDLSLDDLLSGVNRSRFYRYYGSLTTPNCNEVVVWTVFQEPITISAYLIDQFAQSVSSVDGHVRKVVNSFRPPQPINSRRVQASPGVTAEPWRMTPHVHLEAESCQKLAAGSLPVCASYLAVAVATLLSLL</sequence>
<dbReference type="SMART" id="SM01057">
    <property type="entry name" value="Carb_anhydrase"/>
    <property type="match status" value="1"/>
</dbReference>
<evidence type="ECO:0000256" key="2">
    <source>
        <dbReference type="ARBA" id="ARBA00022723"/>
    </source>
</evidence>
<dbReference type="EC" id="4.2.1.1" evidence="4"/>
<organism evidence="6 7">
    <name type="scientific">Huso huso</name>
    <name type="common">Beluga</name>
    <name type="synonym">Acipenser huso</name>
    <dbReference type="NCBI Taxonomy" id="61971"/>
    <lineage>
        <taxon>Eukaryota</taxon>
        <taxon>Metazoa</taxon>
        <taxon>Chordata</taxon>
        <taxon>Craniata</taxon>
        <taxon>Vertebrata</taxon>
        <taxon>Euteleostomi</taxon>
        <taxon>Actinopterygii</taxon>
        <taxon>Chondrostei</taxon>
        <taxon>Acipenseriformes</taxon>
        <taxon>Acipenseridae</taxon>
        <taxon>Huso</taxon>
    </lineage>
</organism>
<evidence type="ECO:0000313" key="7">
    <source>
        <dbReference type="Proteomes" id="UP001369086"/>
    </source>
</evidence>
<evidence type="ECO:0000313" key="6">
    <source>
        <dbReference type="EMBL" id="KAK6467743.1"/>
    </source>
</evidence>
<dbReference type="PROSITE" id="PS00162">
    <property type="entry name" value="ALPHA_CA_1"/>
    <property type="match status" value="1"/>
</dbReference>
<dbReference type="InterPro" id="IPR018338">
    <property type="entry name" value="Carbonic_anhydrase_a-class_CS"/>
</dbReference>
<dbReference type="Pfam" id="PF00194">
    <property type="entry name" value="Carb_anhydrase"/>
    <property type="match status" value="1"/>
</dbReference>
<keyword evidence="3 4" id="KW-0862">Zinc</keyword>
<feature type="domain" description="Alpha-carbonic anhydrase" evidence="5">
    <location>
        <begin position="24"/>
        <end position="284"/>
    </location>
</feature>
<name>A0ABR0Y5R3_HUSHU</name>
<dbReference type="InterPro" id="IPR023561">
    <property type="entry name" value="Carbonic_anhydrase_a-class"/>
</dbReference>
<dbReference type="PANTHER" id="PTHR18952:SF200">
    <property type="entry name" value="CARBONIC ANHYDRASE"/>
    <property type="match status" value="1"/>
</dbReference>
<gene>
    <name evidence="6" type="ORF">HHUSO_G34795</name>
</gene>
<dbReference type="SUPFAM" id="SSF51069">
    <property type="entry name" value="Carbonic anhydrase"/>
    <property type="match status" value="1"/>
</dbReference>
<proteinExistence type="inferred from homology"/>
<comment type="caution">
    <text evidence="6">The sequence shown here is derived from an EMBL/GenBank/DDBJ whole genome shotgun (WGS) entry which is preliminary data.</text>
</comment>
<keyword evidence="2 4" id="KW-0479">Metal-binding</keyword>
<dbReference type="Proteomes" id="UP001369086">
    <property type="component" value="Unassembled WGS sequence"/>
</dbReference>
<feature type="chain" id="PRO_5044953964" description="Carbonic anhydrase" evidence="4">
    <location>
        <begin position="20"/>
        <end position="330"/>
    </location>
</feature>
<evidence type="ECO:0000259" key="5">
    <source>
        <dbReference type="PROSITE" id="PS51144"/>
    </source>
</evidence>
<protein>
    <recommendedName>
        <fullName evidence="4">Carbonic anhydrase</fullName>
        <ecNumber evidence="4">4.2.1.1</ecNumber>
    </recommendedName>
</protein>
<evidence type="ECO:0000256" key="3">
    <source>
        <dbReference type="ARBA" id="ARBA00022833"/>
    </source>
</evidence>
<comment type="catalytic activity">
    <reaction evidence="4">
        <text>hydrogencarbonate + H(+) = CO2 + H2O</text>
        <dbReference type="Rhea" id="RHEA:10748"/>
        <dbReference type="ChEBI" id="CHEBI:15377"/>
        <dbReference type="ChEBI" id="CHEBI:15378"/>
        <dbReference type="ChEBI" id="CHEBI:16526"/>
        <dbReference type="ChEBI" id="CHEBI:17544"/>
        <dbReference type="EC" id="4.2.1.1"/>
    </reaction>
</comment>
<feature type="signal peptide" evidence="4">
    <location>
        <begin position="1"/>
        <end position="19"/>
    </location>
</feature>
<dbReference type="PROSITE" id="PS51144">
    <property type="entry name" value="ALPHA_CA_2"/>
    <property type="match status" value="1"/>
</dbReference>
<accession>A0ABR0Y5R3</accession>
<evidence type="ECO:0000256" key="1">
    <source>
        <dbReference type="ARBA" id="ARBA00010718"/>
    </source>
</evidence>
<dbReference type="Gene3D" id="3.10.200.10">
    <property type="entry name" value="Alpha carbonic anhydrase"/>
    <property type="match status" value="1"/>
</dbReference>
<keyword evidence="7" id="KW-1185">Reference proteome</keyword>
<keyword evidence="4" id="KW-0732">Signal</keyword>
<comment type="similarity">
    <text evidence="1 4">Belongs to the alpha-carbonic anhydrase family.</text>
</comment>
<dbReference type="PANTHER" id="PTHR18952">
    <property type="entry name" value="CARBONIC ANHYDRASE"/>
    <property type="match status" value="1"/>
</dbReference>
<evidence type="ECO:0000256" key="4">
    <source>
        <dbReference type="RuleBase" id="RU367011"/>
    </source>
</evidence>
<reference evidence="6 7" key="1">
    <citation type="submission" date="2021-05" db="EMBL/GenBank/DDBJ databases">
        <authorList>
            <person name="Zahm M."/>
            <person name="Klopp C."/>
            <person name="Cabau C."/>
            <person name="Kuhl H."/>
            <person name="Suciu R."/>
            <person name="Ciorpac M."/>
            <person name="Holostenco D."/>
            <person name="Gessner J."/>
            <person name="Wuertz S."/>
            <person name="Hohne C."/>
            <person name="Stock M."/>
            <person name="Gislard M."/>
            <person name="Lluch J."/>
            <person name="Milhes M."/>
            <person name="Lampietro C."/>
            <person name="Lopez Roques C."/>
            <person name="Donnadieu C."/>
            <person name="Du K."/>
            <person name="Schartl M."/>
            <person name="Guiguen Y."/>
        </authorList>
    </citation>
    <scope>NUCLEOTIDE SEQUENCE [LARGE SCALE GENOMIC DNA]</scope>
    <source>
        <strain evidence="6">Hh-F2</strain>
        <tissue evidence="6">Blood</tissue>
    </source>
</reference>
<dbReference type="InterPro" id="IPR001148">
    <property type="entry name" value="CA_dom"/>
</dbReference>
<dbReference type="InterPro" id="IPR036398">
    <property type="entry name" value="CA_dom_sf"/>
</dbReference>
<comment type="function">
    <text evidence="4">Reversible hydration of carbon dioxide.</text>
</comment>
<dbReference type="EMBL" id="JAHFZB010000048">
    <property type="protein sequence ID" value="KAK6467743.1"/>
    <property type="molecule type" value="Genomic_DNA"/>
</dbReference>
<comment type="cofactor">
    <cofactor evidence="4">
        <name>Zn(2+)</name>
        <dbReference type="ChEBI" id="CHEBI:29105"/>
    </cofactor>
</comment>